<keyword evidence="2" id="KW-1185">Reference proteome</keyword>
<name>A0ACC0B484_CATRO</name>
<comment type="caution">
    <text evidence="1">The sequence shown here is derived from an EMBL/GenBank/DDBJ whole genome shotgun (WGS) entry which is preliminary data.</text>
</comment>
<dbReference type="EMBL" id="CM044704">
    <property type="protein sequence ID" value="KAI5667438.1"/>
    <property type="molecule type" value="Genomic_DNA"/>
</dbReference>
<evidence type="ECO:0000313" key="2">
    <source>
        <dbReference type="Proteomes" id="UP001060085"/>
    </source>
</evidence>
<dbReference type="Proteomes" id="UP001060085">
    <property type="component" value="Linkage Group LG04"/>
</dbReference>
<accession>A0ACC0B484</accession>
<organism evidence="1 2">
    <name type="scientific">Catharanthus roseus</name>
    <name type="common">Madagascar periwinkle</name>
    <name type="synonym">Vinca rosea</name>
    <dbReference type="NCBI Taxonomy" id="4058"/>
    <lineage>
        <taxon>Eukaryota</taxon>
        <taxon>Viridiplantae</taxon>
        <taxon>Streptophyta</taxon>
        <taxon>Embryophyta</taxon>
        <taxon>Tracheophyta</taxon>
        <taxon>Spermatophyta</taxon>
        <taxon>Magnoliopsida</taxon>
        <taxon>eudicotyledons</taxon>
        <taxon>Gunneridae</taxon>
        <taxon>Pentapetalae</taxon>
        <taxon>asterids</taxon>
        <taxon>lamiids</taxon>
        <taxon>Gentianales</taxon>
        <taxon>Apocynaceae</taxon>
        <taxon>Rauvolfioideae</taxon>
        <taxon>Vinceae</taxon>
        <taxon>Catharanthinae</taxon>
        <taxon>Catharanthus</taxon>
    </lineage>
</organism>
<sequence>MDIDGTHFVKVVYFETRSMLEIRLVLFHRSGKENMGVYPDEYHMFNYTLYSMNNDDEMHYLWTIRPDIPKEGIHVLVEFEPVQTQAFTDAQHSHVSACEDHSNVHQHVTEIMQIVSDEPSMLYPNLQEDDEDSDDNDTDYKVSSASDDNNSDNDKEDDISTPLDTLSSTAVNQWQSSQLFSNKSDFEDDEEDTDSNETVTFNMIIDLKDTSMHNDHKDDNDDDSIYTDEPKKIQEQKDALEKRNYKLMTHVKDATERVNMAKEKNSNIEHWKD</sequence>
<proteinExistence type="predicted"/>
<gene>
    <name evidence="1" type="ORF">M9H77_17291</name>
</gene>
<evidence type="ECO:0000313" key="1">
    <source>
        <dbReference type="EMBL" id="KAI5667438.1"/>
    </source>
</evidence>
<reference evidence="2" key="1">
    <citation type="journal article" date="2023" name="Nat. Plants">
        <title>Single-cell RNA sequencing provides a high-resolution roadmap for understanding the multicellular compartmentation of specialized metabolism.</title>
        <authorList>
            <person name="Sun S."/>
            <person name="Shen X."/>
            <person name="Li Y."/>
            <person name="Li Y."/>
            <person name="Wang S."/>
            <person name="Li R."/>
            <person name="Zhang H."/>
            <person name="Shen G."/>
            <person name="Guo B."/>
            <person name="Wei J."/>
            <person name="Xu J."/>
            <person name="St-Pierre B."/>
            <person name="Chen S."/>
            <person name="Sun C."/>
        </authorList>
    </citation>
    <scope>NUCLEOTIDE SEQUENCE [LARGE SCALE GENOMIC DNA]</scope>
</reference>
<protein>
    <submittedName>
        <fullName evidence="1">Uncharacterized protein</fullName>
    </submittedName>
</protein>